<evidence type="ECO:0000313" key="1">
    <source>
        <dbReference type="EMBL" id="CAG8828050.1"/>
    </source>
</evidence>
<reference evidence="1" key="1">
    <citation type="submission" date="2021-06" db="EMBL/GenBank/DDBJ databases">
        <authorList>
            <person name="Kallberg Y."/>
            <person name="Tangrot J."/>
            <person name="Rosling A."/>
        </authorList>
    </citation>
    <scope>NUCLEOTIDE SEQUENCE</scope>
    <source>
        <strain evidence="1">MA461A</strain>
    </source>
</reference>
<dbReference type="Proteomes" id="UP000789920">
    <property type="component" value="Unassembled WGS sequence"/>
</dbReference>
<comment type="caution">
    <text evidence="1">The sequence shown here is derived from an EMBL/GenBank/DDBJ whole genome shotgun (WGS) entry which is preliminary data.</text>
</comment>
<dbReference type="EMBL" id="CAJVQC010094847">
    <property type="protein sequence ID" value="CAG8828050.1"/>
    <property type="molecule type" value="Genomic_DNA"/>
</dbReference>
<keyword evidence="2" id="KW-1185">Reference proteome</keyword>
<feature type="non-terminal residue" evidence="1">
    <location>
        <position position="1"/>
    </location>
</feature>
<organism evidence="1 2">
    <name type="scientific">Racocetra persica</name>
    <dbReference type="NCBI Taxonomy" id="160502"/>
    <lineage>
        <taxon>Eukaryota</taxon>
        <taxon>Fungi</taxon>
        <taxon>Fungi incertae sedis</taxon>
        <taxon>Mucoromycota</taxon>
        <taxon>Glomeromycotina</taxon>
        <taxon>Glomeromycetes</taxon>
        <taxon>Diversisporales</taxon>
        <taxon>Gigasporaceae</taxon>
        <taxon>Racocetra</taxon>
    </lineage>
</organism>
<gene>
    <name evidence="1" type="ORF">RPERSI_LOCUS27141</name>
</gene>
<protein>
    <submittedName>
        <fullName evidence="1">35379_t:CDS:1</fullName>
    </submittedName>
</protein>
<proteinExistence type="predicted"/>
<evidence type="ECO:0000313" key="2">
    <source>
        <dbReference type="Proteomes" id="UP000789920"/>
    </source>
</evidence>
<name>A0ACA9S5E4_9GLOM</name>
<sequence length="230" mass="26713">AVFMRYTKNSTELEYQILHDKTSDTDHSNKNNNPNHSNKKPSNKPKLQKKLYKKAPNGKWECGQLVKTQGSTGNFQIYLNIHGITKPTKVIDTIEQPTITEMFHRAARQNTCQKESINYALIEWIVTDLQPLYVLKNESFIKLIHILNPYYKLPSNKYIKALIHQSYNYLIKNLKMLLATEIKTCGLTYDLWTAHSKSRYIGITCHFINSNYELKEAILAIKYAPYSHDA</sequence>
<accession>A0ACA9S5E4</accession>
<feature type="non-terminal residue" evidence="1">
    <location>
        <position position="230"/>
    </location>
</feature>